<dbReference type="RefSeq" id="XP_031874746.1">
    <property type="nucleotide sequence ID" value="XM_032010692.1"/>
</dbReference>
<name>A0A370U2T2_9HELO</name>
<sequence>MATLSTLSGWAVIVLVIGGYWYFYTNRPNRNRRVQAFKPPLKSIDPRSEKEPKGKKARKDSTLSNSDQAEKKKSQQPPKANREEQSHASSRATGVADREDKDEMDNREFARQLSNIKAGTVIANKSQTAAPKQKSVKQSKAQEKPPVEASSDNATAPSSATGGDADDDESPLNSPELGATRMASSVTNGGISDMLEKPAAGPSILKITEPLNPSRPNKPKPQSFEAVESKKQRQNRKKTEAKKQAREEDEKERKVLMEKQRRTAREAEGRAAKDGSTFMAAKPASSVWTPGAAKKNDKPGKSNVELLDTYEPSKARKSGAATIPAEALYSEGELVGSDWQNHFSSLPSEEEQTRIAMEESDNWKTVKAKERRKRENKPKSSEDRQSSADEQNEYAAPPVIAPTAPGKKWAATLVHVEINGDAAEQEKDLQDSEWEVA</sequence>
<accession>A0A370U2T2</accession>
<evidence type="ECO:0000313" key="3">
    <source>
        <dbReference type="EMBL" id="RDL42090.1"/>
    </source>
</evidence>
<organism evidence="3 4">
    <name type="scientific">Venustampulla echinocandica</name>
    <dbReference type="NCBI Taxonomy" id="2656787"/>
    <lineage>
        <taxon>Eukaryota</taxon>
        <taxon>Fungi</taxon>
        <taxon>Dikarya</taxon>
        <taxon>Ascomycota</taxon>
        <taxon>Pezizomycotina</taxon>
        <taxon>Leotiomycetes</taxon>
        <taxon>Helotiales</taxon>
        <taxon>Pleuroascaceae</taxon>
        <taxon>Venustampulla</taxon>
    </lineage>
</organism>
<feature type="compositionally biased region" description="Polar residues" evidence="1">
    <location>
        <begin position="112"/>
        <end position="130"/>
    </location>
</feature>
<dbReference type="OrthoDB" id="4207724at2759"/>
<feature type="compositionally biased region" description="Basic and acidic residues" evidence="1">
    <location>
        <begin position="227"/>
        <end position="273"/>
    </location>
</feature>
<proteinExistence type="predicted"/>
<evidence type="ECO:0000256" key="2">
    <source>
        <dbReference type="SAM" id="Phobius"/>
    </source>
</evidence>
<feature type="region of interest" description="Disordered" evidence="1">
    <location>
        <begin position="36"/>
        <end position="321"/>
    </location>
</feature>
<comment type="caution">
    <text evidence="3">The sequence shown here is derived from an EMBL/GenBank/DDBJ whole genome shotgun (WGS) entry which is preliminary data.</text>
</comment>
<feature type="transmembrane region" description="Helical" evidence="2">
    <location>
        <begin position="6"/>
        <end position="23"/>
    </location>
</feature>
<keyword evidence="4" id="KW-1185">Reference proteome</keyword>
<feature type="compositionally biased region" description="Basic and acidic residues" evidence="1">
    <location>
        <begin position="96"/>
        <end position="110"/>
    </location>
</feature>
<evidence type="ECO:0000256" key="1">
    <source>
        <dbReference type="SAM" id="MobiDB-lite"/>
    </source>
</evidence>
<dbReference type="Proteomes" id="UP000254866">
    <property type="component" value="Unassembled WGS sequence"/>
</dbReference>
<dbReference type="EMBL" id="NPIC01000001">
    <property type="protein sequence ID" value="RDL42090.1"/>
    <property type="molecule type" value="Genomic_DNA"/>
</dbReference>
<feature type="region of interest" description="Disordered" evidence="1">
    <location>
        <begin position="340"/>
        <end position="405"/>
    </location>
</feature>
<feature type="compositionally biased region" description="Polar residues" evidence="1">
    <location>
        <begin position="150"/>
        <end position="161"/>
    </location>
</feature>
<feature type="compositionally biased region" description="Basic and acidic residues" evidence="1">
    <location>
        <begin position="44"/>
        <end position="54"/>
    </location>
</feature>
<gene>
    <name evidence="3" type="ORF">BP5553_02069</name>
</gene>
<dbReference type="GeneID" id="43594918"/>
<keyword evidence="2" id="KW-0472">Membrane</keyword>
<feature type="compositionally biased region" description="Basic and acidic residues" evidence="1">
    <location>
        <begin position="351"/>
        <end position="368"/>
    </location>
</feature>
<feature type="compositionally biased region" description="Basic and acidic residues" evidence="1">
    <location>
        <begin position="377"/>
        <end position="387"/>
    </location>
</feature>
<dbReference type="AlphaFoldDB" id="A0A370U2T2"/>
<keyword evidence="2" id="KW-0812">Transmembrane</keyword>
<evidence type="ECO:0000313" key="4">
    <source>
        <dbReference type="Proteomes" id="UP000254866"/>
    </source>
</evidence>
<reference evidence="3 4" key="1">
    <citation type="journal article" date="2018" name="IMA Fungus">
        <title>IMA Genome-F 9: Draft genome sequence of Annulohypoxylon stygium, Aspergillus mulundensis, Berkeleyomyces basicola (syn. Thielaviopsis basicola), Ceratocystis smalleyi, two Cercospora beticola strains, Coleophoma cylindrospora, Fusarium fracticaudum, Phialophora cf. hyalina, and Morchella septimelata.</title>
        <authorList>
            <person name="Wingfield B.D."/>
            <person name="Bills G.F."/>
            <person name="Dong Y."/>
            <person name="Huang W."/>
            <person name="Nel W.J."/>
            <person name="Swalarsk-Parry B.S."/>
            <person name="Vaghefi N."/>
            <person name="Wilken P.M."/>
            <person name="An Z."/>
            <person name="de Beer Z.W."/>
            <person name="De Vos L."/>
            <person name="Chen L."/>
            <person name="Duong T.A."/>
            <person name="Gao Y."/>
            <person name="Hammerbacher A."/>
            <person name="Kikkert J.R."/>
            <person name="Li Y."/>
            <person name="Li H."/>
            <person name="Li K."/>
            <person name="Li Q."/>
            <person name="Liu X."/>
            <person name="Ma X."/>
            <person name="Naidoo K."/>
            <person name="Pethybridge S.J."/>
            <person name="Sun J."/>
            <person name="Steenkamp E.T."/>
            <person name="van der Nest M.A."/>
            <person name="van Wyk S."/>
            <person name="Wingfield M.J."/>
            <person name="Xiong C."/>
            <person name="Yue Q."/>
            <person name="Zhang X."/>
        </authorList>
    </citation>
    <scope>NUCLEOTIDE SEQUENCE [LARGE SCALE GENOMIC DNA]</scope>
    <source>
        <strain evidence="3 4">BP 5553</strain>
    </source>
</reference>
<keyword evidence="2" id="KW-1133">Transmembrane helix</keyword>
<protein>
    <submittedName>
        <fullName evidence="3">Uncharacterized protein</fullName>
    </submittedName>
</protein>